<comment type="similarity">
    <text evidence="1 6">Belongs to the peptidase M76 family.</text>
</comment>
<dbReference type="EMBL" id="CM029050">
    <property type="protein sequence ID" value="KAG2566977.1"/>
    <property type="molecule type" value="Genomic_DNA"/>
</dbReference>
<dbReference type="EC" id="3.4.24.-" evidence="6"/>
<dbReference type="GO" id="GO:0033615">
    <property type="term" value="P:mitochondrial proton-transporting ATP synthase complex assembly"/>
    <property type="evidence" value="ECO:0007669"/>
    <property type="project" value="TreeGrafter"/>
</dbReference>
<sequence>MAEEHHGGGASPVLRVEAESSSEQRVASSRGAMSREDCVEGIRSALKHPTVRFLREEMEKAGCQVWPRLIQAATCSTAGGYASREGIKVCCNHMRLQDEINQVIIHELIHAYDDCVTKNMNWRNCAHHACSEIRANHLSGDCHYKRELLRGFMKIRGHEQDCVKRRALMSVKTNPYCSEAASKDAIEAVWNICYNDTRPFDRAPCISRHKDVCIEKAVEEGSGDGRKTWTDGRKNVFR</sequence>
<protein>
    <recommendedName>
        <fullName evidence="6">Mitochondrial inner membrane protease ATP23</fullName>
        <ecNumber evidence="6">3.4.24.-</ecNumber>
    </recommendedName>
</protein>
<keyword evidence="3 6" id="KW-0479">Metal-binding</keyword>
<evidence type="ECO:0000256" key="3">
    <source>
        <dbReference type="ARBA" id="ARBA00022723"/>
    </source>
</evidence>
<keyword evidence="4 6" id="KW-0378">Hydrolase</keyword>
<evidence type="ECO:0000256" key="6">
    <source>
        <dbReference type="RuleBase" id="RU364057"/>
    </source>
</evidence>
<proteinExistence type="inferred from homology"/>
<evidence type="ECO:0000313" key="8">
    <source>
        <dbReference type="EMBL" id="KAG2566977.1"/>
    </source>
</evidence>
<dbReference type="GO" id="GO:0046872">
    <property type="term" value="F:metal ion binding"/>
    <property type="evidence" value="ECO:0007669"/>
    <property type="project" value="UniProtKB-KW"/>
</dbReference>
<dbReference type="GO" id="GO:0034982">
    <property type="term" value="P:mitochondrial protein processing"/>
    <property type="evidence" value="ECO:0007669"/>
    <property type="project" value="TreeGrafter"/>
</dbReference>
<dbReference type="PANTHER" id="PTHR21711:SF0">
    <property type="entry name" value="MITOCHONDRIAL INNER MEMBRANE PROTEASE ATP23 HOMOLOG"/>
    <property type="match status" value="1"/>
</dbReference>
<dbReference type="GO" id="GO:0005739">
    <property type="term" value="C:mitochondrion"/>
    <property type="evidence" value="ECO:0007669"/>
    <property type="project" value="GOC"/>
</dbReference>
<evidence type="ECO:0000256" key="2">
    <source>
        <dbReference type="ARBA" id="ARBA00022670"/>
    </source>
</evidence>
<gene>
    <name evidence="8" type="ORF">PVAP13_7NG229100</name>
</gene>
<evidence type="ECO:0000256" key="7">
    <source>
        <dbReference type="SAM" id="MobiDB-lite"/>
    </source>
</evidence>
<accession>A0A8T0PWW1</accession>
<name>A0A8T0PWW1_PANVG</name>
<dbReference type="AlphaFoldDB" id="A0A8T0PWW1"/>
<evidence type="ECO:0000256" key="1">
    <source>
        <dbReference type="ARBA" id="ARBA00009915"/>
    </source>
</evidence>
<dbReference type="InterPro" id="IPR019165">
    <property type="entry name" value="Peptidase_M76_ATP23"/>
</dbReference>
<dbReference type="GO" id="GO:0004222">
    <property type="term" value="F:metalloendopeptidase activity"/>
    <property type="evidence" value="ECO:0007669"/>
    <property type="project" value="InterPro"/>
</dbReference>
<keyword evidence="2 6" id="KW-0645">Protease</keyword>
<evidence type="ECO:0000313" key="9">
    <source>
        <dbReference type="Proteomes" id="UP000823388"/>
    </source>
</evidence>
<evidence type="ECO:0000256" key="4">
    <source>
        <dbReference type="ARBA" id="ARBA00022801"/>
    </source>
</evidence>
<dbReference type="Pfam" id="PF09768">
    <property type="entry name" value="Peptidase_M76"/>
    <property type="match status" value="1"/>
</dbReference>
<keyword evidence="9" id="KW-1185">Reference proteome</keyword>
<dbReference type="PANTHER" id="PTHR21711">
    <property type="entry name" value="MITOCHONDRIAL INNER MEMBRANE PROTEASE"/>
    <property type="match status" value="1"/>
</dbReference>
<evidence type="ECO:0000256" key="5">
    <source>
        <dbReference type="ARBA" id="ARBA00023049"/>
    </source>
</evidence>
<comment type="caution">
    <text evidence="8">The sequence shown here is derived from an EMBL/GenBank/DDBJ whole genome shotgun (WGS) entry which is preliminary data.</text>
</comment>
<organism evidence="8 9">
    <name type="scientific">Panicum virgatum</name>
    <name type="common">Blackwell switchgrass</name>
    <dbReference type="NCBI Taxonomy" id="38727"/>
    <lineage>
        <taxon>Eukaryota</taxon>
        <taxon>Viridiplantae</taxon>
        <taxon>Streptophyta</taxon>
        <taxon>Embryophyta</taxon>
        <taxon>Tracheophyta</taxon>
        <taxon>Spermatophyta</taxon>
        <taxon>Magnoliopsida</taxon>
        <taxon>Liliopsida</taxon>
        <taxon>Poales</taxon>
        <taxon>Poaceae</taxon>
        <taxon>PACMAD clade</taxon>
        <taxon>Panicoideae</taxon>
        <taxon>Panicodae</taxon>
        <taxon>Paniceae</taxon>
        <taxon>Panicinae</taxon>
        <taxon>Panicum</taxon>
        <taxon>Panicum sect. Hiantes</taxon>
    </lineage>
</organism>
<keyword evidence="5 6" id="KW-0482">Metalloprotease</keyword>
<feature type="region of interest" description="Disordered" evidence="7">
    <location>
        <begin position="1"/>
        <end position="33"/>
    </location>
</feature>
<reference evidence="8" key="1">
    <citation type="submission" date="2020-05" db="EMBL/GenBank/DDBJ databases">
        <title>WGS assembly of Panicum virgatum.</title>
        <authorList>
            <person name="Lovell J.T."/>
            <person name="Jenkins J."/>
            <person name="Shu S."/>
            <person name="Juenger T.E."/>
            <person name="Schmutz J."/>
        </authorList>
    </citation>
    <scope>NUCLEOTIDE SEQUENCE</scope>
    <source>
        <strain evidence="8">AP13</strain>
    </source>
</reference>
<dbReference type="Proteomes" id="UP000823388">
    <property type="component" value="Chromosome 7N"/>
</dbReference>